<dbReference type="RefSeq" id="WP_023161608.1">
    <property type="nucleotide sequence ID" value="NC_022588.1"/>
</dbReference>
<evidence type="ECO:0000313" key="4">
    <source>
        <dbReference type="Proteomes" id="UP000283896"/>
    </source>
</evidence>
<dbReference type="KEGG" id="psol:S284_04860"/>
<dbReference type="OrthoDB" id="385904at2"/>
<keyword evidence="2" id="KW-0812">Transmembrane</keyword>
<sequence>MVIIQQNIKKQKPPRNLFRNCKKATFIILDVILLYLFIFSLGNVLFPKRCANFLGLAGFPVASNSMTPFIYGEDGKIGDFIFITGVWDPSNLKPVGGFDQKENPTSKPQSMEEKQKEKYDPNKGDIIVFENPHYPNQKQPNTPRFIIHRVVYNNTEKGRIGTWGDNNNSQLDCEKEIPYDKVVGKFIFKDRYIIPGIKKFITFIIDFIIKNPIYSSLGITYLVIMFWLLRMIRKT</sequence>
<dbReference type="GO" id="GO:0004252">
    <property type="term" value="F:serine-type endopeptidase activity"/>
    <property type="evidence" value="ECO:0007669"/>
    <property type="project" value="InterPro"/>
</dbReference>
<feature type="compositionally biased region" description="Basic and acidic residues" evidence="1">
    <location>
        <begin position="99"/>
        <end position="118"/>
    </location>
</feature>
<dbReference type="Proteomes" id="UP000283896">
    <property type="component" value="Unassembled WGS sequence"/>
</dbReference>
<gene>
    <name evidence="3" type="ORF">PSSA1_v1c3600</name>
</gene>
<keyword evidence="4" id="KW-1185">Reference proteome</keyword>
<reference evidence="4" key="1">
    <citation type="submission" date="2016-11" db="EMBL/GenBank/DDBJ databases">
        <title>Genome sequence of Candidatus Phytoplasma solani strain SA-1.</title>
        <authorList>
            <person name="Haryono M."/>
            <person name="Samarzija I."/>
            <person name="Seruga Music M."/>
            <person name="Hogenhout S."/>
            <person name="Kuo C.-H."/>
        </authorList>
    </citation>
    <scope>NUCLEOTIDE SEQUENCE [LARGE SCALE GENOMIC DNA]</scope>
    <source>
        <strain evidence="4">SA-1</strain>
    </source>
</reference>
<accession>A0A421NXP1</accession>
<keyword evidence="2" id="KW-1133">Transmembrane helix</keyword>
<proteinExistence type="predicted"/>
<evidence type="ECO:0000313" key="3">
    <source>
        <dbReference type="EMBL" id="RMI88762.1"/>
    </source>
</evidence>
<dbReference type="EMBL" id="MPBG01000004">
    <property type="protein sequence ID" value="RMI88762.1"/>
    <property type="molecule type" value="Genomic_DNA"/>
</dbReference>
<comment type="caution">
    <text evidence="3">The sequence shown here is derived from an EMBL/GenBank/DDBJ whole genome shotgun (WGS) entry which is preliminary data.</text>
</comment>
<feature type="transmembrane region" description="Helical" evidence="2">
    <location>
        <begin position="24"/>
        <end position="46"/>
    </location>
</feature>
<dbReference type="AlphaFoldDB" id="A0A421NXP1"/>
<keyword evidence="2" id="KW-0472">Membrane</keyword>
<dbReference type="SUPFAM" id="SSF51306">
    <property type="entry name" value="LexA/Signal peptidase"/>
    <property type="match status" value="1"/>
</dbReference>
<evidence type="ECO:0000256" key="2">
    <source>
        <dbReference type="SAM" id="Phobius"/>
    </source>
</evidence>
<dbReference type="STRING" id="69896.S284_04860"/>
<dbReference type="CDD" id="cd06530">
    <property type="entry name" value="S26_SPase_I"/>
    <property type="match status" value="1"/>
</dbReference>
<evidence type="ECO:0000256" key="1">
    <source>
        <dbReference type="SAM" id="MobiDB-lite"/>
    </source>
</evidence>
<feature type="region of interest" description="Disordered" evidence="1">
    <location>
        <begin position="95"/>
        <end position="118"/>
    </location>
</feature>
<name>A0A421NXP1_9MOLU</name>
<dbReference type="GO" id="GO:0006465">
    <property type="term" value="P:signal peptide processing"/>
    <property type="evidence" value="ECO:0007669"/>
    <property type="project" value="InterPro"/>
</dbReference>
<organism evidence="3 4">
    <name type="scientific">Candidatus Phytoplasma solani</name>
    <dbReference type="NCBI Taxonomy" id="69896"/>
    <lineage>
        <taxon>Bacteria</taxon>
        <taxon>Bacillati</taxon>
        <taxon>Mycoplasmatota</taxon>
        <taxon>Mollicutes</taxon>
        <taxon>Acholeplasmatales</taxon>
        <taxon>Acholeplasmataceae</taxon>
        <taxon>Candidatus Phytoplasma</taxon>
        <taxon>16SrXII (Stolbur group)</taxon>
    </lineage>
</organism>
<feature type="transmembrane region" description="Helical" evidence="2">
    <location>
        <begin position="213"/>
        <end position="232"/>
    </location>
</feature>
<protein>
    <submittedName>
        <fullName evidence="3">Uncharacterized protein</fullName>
    </submittedName>
</protein>
<dbReference type="Gene3D" id="2.10.109.10">
    <property type="entry name" value="Umud Fragment, subunit A"/>
    <property type="match status" value="1"/>
</dbReference>
<dbReference type="InterPro" id="IPR019533">
    <property type="entry name" value="Peptidase_S26"/>
</dbReference>
<dbReference type="InterPro" id="IPR036286">
    <property type="entry name" value="LexA/Signal_pep-like_sf"/>
</dbReference>